<feature type="non-terminal residue" evidence="1">
    <location>
        <position position="1"/>
    </location>
</feature>
<comment type="caution">
    <text evidence="1">The sequence shown here is derived from an EMBL/GenBank/DDBJ whole genome shotgun (WGS) entry which is preliminary data.</text>
</comment>
<evidence type="ECO:0000313" key="2">
    <source>
        <dbReference type="Proteomes" id="UP000232722"/>
    </source>
</evidence>
<dbReference type="AlphaFoldDB" id="A0A2N0ND42"/>
<accession>A0A2N0ND42</accession>
<protein>
    <submittedName>
        <fullName evidence="1">Uncharacterized protein</fullName>
    </submittedName>
</protein>
<gene>
    <name evidence="1" type="ORF">RhiirA5_444439</name>
</gene>
<reference evidence="1 2" key="2">
    <citation type="submission" date="2017-09" db="EMBL/GenBank/DDBJ databases">
        <title>Extensive intraspecific genome diversity in a model arbuscular mycorrhizal fungus.</title>
        <authorList>
            <person name="Chen E.C."/>
            <person name="Morin E."/>
            <person name="Beaudet D."/>
            <person name="Noel J."/>
            <person name="Ndikumana S."/>
            <person name="Charron P."/>
            <person name="St-Onge C."/>
            <person name="Giorgi J."/>
            <person name="Grigoriev I.V."/>
            <person name="Roux C."/>
            <person name="Martin F.M."/>
            <person name="Corradi N."/>
        </authorList>
    </citation>
    <scope>NUCLEOTIDE SEQUENCE [LARGE SCALE GENOMIC DNA]</scope>
    <source>
        <strain evidence="1 2">A5</strain>
    </source>
</reference>
<organism evidence="1 2">
    <name type="scientific">Rhizophagus irregularis</name>
    <dbReference type="NCBI Taxonomy" id="588596"/>
    <lineage>
        <taxon>Eukaryota</taxon>
        <taxon>Fungi</taxon>
        <taxon>Fungi incertae sedis</taxon>
        <taxon>Mucoromycota</taxon>
        <taxon>Glomeromycotina</taxon>
        <taxon>Glomeromycetes</taxon>
        <taxon>Glomerales</taxon>
        <taxon>Glomeraceae</taxon>
        <taxon>Rhizophagus</taxon>
    </lineage>
</organism>
<reference evidence="1 2" key="1">
    <citation type="submission" date="2016-04" db="EMBL/GenBank/DDBJ databases">
        <title>Genome analyses suggest a sexual origin of heterokaryosis in a supposedly ancient asexual fungus.</title>
        <authorList>
            <person name="Ropars J."/>
            <person name="Sedzielewska K."/>
            <person name="Noel J."/>
            <person name="Charron P."/>
            <person name="Farinelli L."/>
            <person name="Marton T."/>
            <person name="Kruger M."/>
            <person name="Pelin A."/>
            <person name="Brachmann A."/>
            <person name="Corradi N."/>
        </authorList>
    </citation>
    <scope>NUCLEOTIDE SEQUENCE [LARGE SCALE GENOMIC DNA]</scope>
    <source>
        <strain evidence="1 2">A5</strain>
    </source>
</reference>
<sequence>DAGEIIEDTRLQRNLGVRCEGHKRLVRRVEGVHKSKMILGSASCLEAQIANGREGRLSIIGSSCDG</sequence>
<dbReference type="EMBL" id="LLXJ01010838">
    <property type="protein sequence ID" value="PKB92497.1"/>
    <property type="molecule type" value="Genomic_DNA"/>
</dbReference>
<name>A0A2N0ND42_9GLOM</name>
<proteinExistence type="predicted"/>
<evidence type="ECO:0000313" key="1">
    <source>
        <dbReference type="EMBL" id="PKB92497.1"/>
    </source>
</evidence>
<dbReference type="Proteomes" id="UP000232722">
    <property type="component" value="Unassembled WGS sequence"/>
</dbReference>